<accession>A0ACC0FWF3</accession>
<reference evidence="1 2" key="1">
    <citation type="journal article" date="2022" name="Plant J.">
        <title>Chromosome-level genome of Camellia lanceoleosa provides a valuable resource for understanding genome evolution and self-incompatibility.</title>
        <authorList>
            <person name="Gong W."/>
            <person name="Xiao S."/>
            <person name="Wang L."/>
            <person name="Liao Z."/>
            <person name="Chang Y."/>
            <person name="Mo W."/>
            <person name="Hu G."/>
            <person name="Li W."/>
            <person name="Zhao G."/>
            <person name="Zhu H."/>
            <person name="Hu X."/>
            <person name="Ji K."/>
            <person name="Xiang X."/>
            <person name="Song Q."/>
            <person name="Yuan D."/>
            <person name="Jin S."/>
            <person name="Zhang L."/>
        </authorList>
    </citation>
    <scope>NUCLEOTIDE SEQUENCE [LARGE SCALE GENOMIC DNA]</scope>
    <source>
        <strain evidence="1">SQ_2022a</strain>
    </source>
</reference>
<name>A0ACC0FWF3_9ERIC</name>
<evidence type="ECO:0000313" key="1">
    <source>
        <dbReference type="EMBL" id="KAI7992447.1"/>
    </source>
</evidence>
<sequence>MAFSIGLTRFIISSHPDTAKDILSSSAFADRLVKESAYELLFHRAMGFAPYGYNSSKEFDGGESANVDEDREVGGEDNSDGSDGFGGDSSDENNVSISDDGNKGVVGIGMAVKRNVRGNGGRS</sequence>
<organism evidence="1 2">
    <name type="scientific">Camellia lanceoleosa</name>
    <dbReference type="NCBI Taxonomy" id="1840588"/>
    <lineage>
        <taxon>Eukaryota</taxon>
        <taxon>Viridiplantae</taxon>
        <taxon>Streptophyta</taxon>
        <taxon>Embryophyta</taxon>
        <taxon>Tracheophyta</taxon>
        <taxon>Spermatophyta</taxon>
        <taxon>Magnoliopsida</taxon>
        <taxon>eudicotyledons</taxon>
        <taxon>Gunneridae</taxon>
        <taxon>Pentapetalae</taxon>
        <taxon>asterids</taxon>
        <taxon>Ericales</taxon>
        <taxon>Theaceae</taxon>
        <taxon>Camellia</taxon>
    </lineage>
</organism>
<gene>
    <name evidence="1" type="ORF">LOK49_LG12G01428</name>
</gene>
<dbReference type="Proteomes" id="UP001060215">
    <property type="component" value="Chromosome 13"/>
</dbReference>
<proteinExistence type="predicted"/>
<keyword evidence="2" id="KW-1185">Reference proteome</keyword>
<dbReference type="EMBL" id="CM045770">
    <property type="protein sequence ID" value="KAI7992447.1"/>
    <property type="molecule type" value="Genomic_DNA"/>
</dbReference>
<protein>
    <submittedName>
        <fullName evidence="1">Cytochrome P450 78A5</fullName>
    </submittedName>
</protein>
<evidence type="ECO:0000313" key="2">
    <source>
        <dbReference type="Proteomes" id="UP001060215"/>
    </source>
</evidence>
<comment type="caution">
    <text evidence="1">The sequence shown here is derived from an EMBL/GenBank/DDBJ whole genome shotgun (WGS) entry which is preliminary data.</text>
</comment>